<keyword evidence="3" id="KW-1185">Reference proteome</keyword>
<dbReference type="Proteomes" id="UP000019149">
    <property type="component" value="Unassembled WGS sequence"/>
</dbReference>
<gene>
    <name evidence="2" type="ORF">EGR_10821</name>
</gene>
<dbReference type="RefSeq" id="XP_024345516.1">
    <property type="nucleotide sequence ID" value="XM_024500070.1"/>
</dbReference>
<organism evidence="2 3">
    <name type="scientific">Echinococcus granulosus</name>
    <name type="common">Hydatid tapeworm</name>
    <dbReference type="NCBI Taxonomy" id="6210"/>
    <lineage>
        <taxon>Eukaryota</taxon>
        <taxon>Metazoa</taxon>
        <taxon>Spiralia</taxon>
        <taxon>Lophotrochozoa</taxon>
        <taxon>Platyhelminthes</taxon>
        <taxon>Cestoda</taxon>
        <taxon>Eucestoda</taxon>
        <taxon>Cyclophyllidea</taxon>
        <taxon>Taeniidae</taxon>
        <taxon>Echinococcus</taxon>
        <taxon>Echinococcus granulosus group</taxon>
    </lineage>
</organism>
<dbReference type="EMBL" id="APAU02000276">
    <property type="protein sequence ID" value="EUB54320.1"/>
    <property type="molecule type" value="Genomic_DNA"/>
</dbReference>
<dbReference type="KEGG" id="egl:EGR_10821"/>
<proteinExistence type="predicted"/>
<dbReference type="CTD" id="36346536"/>
<evidence type="ECO:0000256" key="1">
    <source>
        <dbReference type="SAM" id="MobiDB-lite"/>
    </source>
</evidence>
<evidence type="ECO:0000313" key="2">
    <source>
        <dbReference type="EMBL" id="EUB54320.1"/>
    </source>
</evidence>
<protein>
    <submittedName>
        <fullName evidence="2">Uncharacterized protein</fullName>
    </submittedName>
</protein>
<reference evidence="2 3" key="1">
    <citation type="journal article" date="2013" name="Nat. Genet.">
        <title>The genome of the hydatid tapeworm Echinococcus granulosus.</title>
        <authorList>
            <person name="Zheng H."/>
            <person name="Zhang W."/>
            <person name="Zhang L."/>
            <person name="Zhang Z."/>
            <person name="Li J."/>
            <person name="Lu G."/>
            <person name="Zhu Y."/>
            <person name="Wang Y."/>
            <person name="Huang Y."/>
            <person name="Liu J."/>
            <person name="Kang H."/>
            <person name="Chen J."/>
            <person name="Wang L."/>
            <person name="Chen A."/>
            <person name="Yu S."/>
            <person name="Gao Z."/>
            <person name="Jin L."/>
            <person name="Gu W."/>
            <person name="Wang Z."/>
            <person name="Zhao L."/>
            <person name="Shi B."/>
            <person name="Wen H."/>
            <person name="Lin R."/>
            <person name="Jones M.K."/>
            <person name="Brejova B."/>
            <person name="Vinar T."/>
            <person name="Zhao G."/>
            <person name="McManus D.P."/>
            <person name="Chen Z."/>
            <person name="Zhou Y."/>
            <person name="Wang S."/>
        </authorList>
    </citation>
    <scope>NUCLEOTIDE SEQUENCE [LARGE SCALE GENOMIC DNA]</scope>
</reference>
<dbReference type="AlphaFoldDB" id="W6TZQ9"/>
<accession>W6TZQ9</accession>
<comment type="caution">
    <text evidence="2">The sequence shown here is derived from an EMBL/GenBank/DDBJ whole genome shotgun (WGS) entry which is preliminary data.</text>
</comment>
<feature type="region of interest" description="Disordered" evidence="1">
    <location>
        <begin position="1"/>
        <end position="20"/>
    </location>
</feature>
<name>W6TZQ9_ECHGR</name>
<dbReference type="GeneID" id="36346536"/>
<evidence type="ECO:0000313" key="3">
    <source>
        <dbReference type="Proteomes" id="UP000019149"/>
    </source>
</evidence>
<sequence>MLPHHQLAPPNPRELETSSQTTVYAERHGRGNRLPLRRPTPRLATLRHYRQPSARLATRHVPLLHHKRPTPPLATLRHHRPPSPRLLTLLPTPESHFFCSLLDTDLWTELCRLLYFAHQLHPFHVMRVLVYFSIDIHTYHPPSSPS</sequence>